<organism evidence="2 4">
    <name type="scientific">Saliniramus fredricksonii</name>
    <dbReference type="NCBI Taxonomy" id="1653334"/>
    <lineage>
        <taxon>Bacteria</taxon>
        <taxon>Pseudomonadati</taxon>
        <taxon>Pseudomonadota</taxon>
        <taxon>Alphaproteobacteria</taxon>
        <taxon>Hyphomicrobiales</taxon>
        <taxon>Salinarimonadaceae</taxon>
        <taxon>Saliniramus</taxon>
    </lineage>
</organism>
<dbReference type="Proteomes" id="UP000182800">
    <property type="component" value="Unassembled WGS sequence"/>
</dbReference>
<dbReference type="InterPro" id="IPR011249">
    <property type="entry name" value="Metalloenz_LuxS/M16"/>
</dbReference>
<dbReference type="EMBL" id="LJSX01000002">
    <property type="protein sequence ID" value="KPQ12355.1"/>
    <property type="molecule type" value="Genomic_DNA"/>
</dbReference>
<dbReference type="PANTHER" id="PTHR11851">
    <property type="entry name" value="METALLOPROTEASE"/>
    <property type="match status" value="1"/>
</dbReference>
<dbReference type="AlphaFoldDB" id="A0A0P7XAQ3"/>
<comment type="caution">
    <text evidence="2">The sequence shown here is derived from an EMBL/GenBank/DDBJ whole genome shotgun (WGS) entry which is preliminary data.</text>
</comment>
<dbReference type="GO" id="GO:0006508">
    <property type="term" value="P:proteolysis"/>
    <property type="evidence" value="ECO:0007669"/>
    <property type="project" value="UniProtKB-KW"/>
</dbReference>
<dbReference type="STRING" id="1653334.GA0071312_2193"/>
<dbReference type="GO" id="GO:0046872">
    <property type="term" value="F:metal ion binding"/>
    <property type="evidence" value="ECO:0007669"/>
    <property type="project" value="InterPro"/>
</dbReference>
<keyword evidence="2" id="KW-0378">Hydrolase</keyword>
<evidence type="ECO:0000313" key="3">
    <source>
        <dbReference type="EMBL" id="SCC81257.1"/>
    </source>
</evidence>
<keyword evidence="2" id="KW-0645">Protease</keyword>
<dbReference type="PANTHER" id="PTHR11851:SF224">
    <property type="entry name" value="PROCESSING PROTEASE"/>
    <property type="match status" value="1"/>
</dbReference>
<dbReference type="SUPFAM" id="SSF63411">
    <property type="entry name" value="LuxS/MPP-like metallohydrolase"/>
    <property type="match status" value="2"/>
</dbReference>
<reference evidence="3 5" key="2">
    <citation type="submission" date="2016-08" db="EMBL/GenBank/DDBJ databases">
        <authorList>
            <person name="Varghese N."/>
            <person name="Submissions Spin"/>
        </authorList>
    </citation>
    <scope>NUCLEOTIDE SEQUENCE [LARGE SCALE GENOMIC DNA]</scope>
    <source>
        <strain evidence="3 5">HL-109</strain>
    </source>
</reference>
<dbReference type="EMBL" id="FMBM01000002">
    <property type="protein sequence ID" value="SCC81257.1"/>
    <property type="molecule type" value="Genomic_DNA"/>
</dbReference>
<evidence type="ECO:0000259" key="1">
    <source>
        <dbReference type="Pfam" id="PF05193"/>
    </source>
</evidence>
<dbReference type="InterPro" id="IPR050361">
    <property type="entry name" value="MPP/UQCRC_Complex"/>
</dbReference>
<dbReference type="Gene3D" id="3.30.830.10">
    <property type="entry name" value="Metalloenzyme, LuxS/M16 peptidase-like"/>
    <property type="match status" value="2"/>
</dbReference>
<proteinExistence type="predicted"/>
<dbReference type="GO" id="GO:0008233">
    <property type="term" value="F:peptidase activity"/>
    <property type="evidence" value="ECO:0007669"/>
    <property type="project" value="UniProtKB-KW"/>
</dbReference>
<evidence type="ECO:0000313" key="5">
    <source>
        <dbReference type="Proteomes" id="UP000182800"/>
    </source>
</evidence>
<dbReference type="Proteomes" id="UP000050497">
    <property type="component" value="Unassembled WGS sequence"/>
</dbReference>
<keyword evidence="5" id="KW-1185">Reference proteome</keyword>
<dbReference type="Pfam" id="PF05193">
    <property type="entry name" value="Peptidase_M16_C"/>
    <property type="match status" value="1"/>
</dbReference>
<dbReference type="RefSeq" id="WP_074444989.1">
    <property type="nucleotide sequence ID" value="NZ_FMBM01000002.1"/>
</dbReference>
<gene>
    <name evidence="3" type="ORF">GA0071312_2193</name>
    <name evidence="2" type="ORF">HLUCCO17_01980</name>
</gene>
<accession>A0A0P7XAQ3</accession>
<protein>
    <submittedName>
        <fullName evidence="3">Zinc protease</fullName>
    </submittedName>
    <submittedName>
        <fullName evidence="2">Zn-dependent protease</fullName>
    </submittedName>
</protein>
<sequence length="428" mass="45473">MTIAVEPVSTAPARAERLVTPAGIEVWAVHSQVVPVAAMSFIFEGGASQDPMDRPGTAQMMAQLLDEGAGPYPSDAYQEKLAEAAIELSFNAGQDSISGGLRTLTRNLDAAITLTRLALVEPRFDEEAITRVRAQTSAGIRYQQNDPGVRATRTFFATAFPGHIYGMPNAGTLESVEAITRDDLVAAHGKLIARNNLKVAVVGALDEAQIIALVDGVFGDLPATAQITAPPAATLAGLGTRRVVDLDVPQSVIRFGMNGIGWRDPDFIPAFVLNHMLGGGVFTSRLFQEVREKRGLAYSVGTGLVSLRGAAMTWGFTATKNERVAEALEVIAGEIDKLKTQGPSAEELTKAKAYLTGSYPLAFDTSTKIAQQLAQIAFEELGIDYIARRNALVSAVSHDDVMRAAERVLGDGRMLVVVAGRPEGLAGD</sequence>
<feature type="domain" description="Peptidase M16 C-terminal" evidence="1">
    <location>
        <begin position="179"/>
        <end position="354"/>
    </location>
</feature>
<evidence type="ECO:0000313" key="2">
    <source>
        <dbReference type="EMBL" id="KPQ12355.1"/>
    </source>
</evidence>
<reference evidence="2 4" key="1">
    <citation type="submission" date="2015-09" db="EMBL/GenBank/DDBJ databases">
        <title>Identification and resolution of microdiversity through metagenomic sequencing of parallel consortia.</title>
        <authorList>
            <person name="Nelson W.C."/>
            <person name="Romine M.F."/>
            <person name="Lindemann S.R."/>
        </authorList>
    </citation>
    <scope>NUCLEOTIDE SEQUENCE [LARGE SCALE GENOMIC DNA]</scope>
    <source>
        <strain evidence="2">HL-109</strain>
    </source>
</reference>
<name>A0A0P7XAQ3_9HYPH</name>
<evidence type="ECO:0000313" key="4">
    <source>
        <dbReference type="Proteomes" id="UP000050497"/>
    </source>
</evidence>
<dbReference type="OrthoDB" id="9811314at2"/>
<dbReference type="InterPro" id="IPR007863">
    <property type="entry name" value="Peptidase_M16_C"/>
</dbReference>